<protein>
    <submittedName>
        <fullName evidence="4">O-methyltransferase</fullName>
    </submittedName>
</protein>
<dbReference type="InterPro" id="IPR002935">
    <property type="entry name" value="SAM_O-MeTrfase"/>
</dbReference>
<dbReference type="Pfam" id="PF13578">
    <property type="entry name" value="Methyltransf_24"/>
    <property type="match status" value="1"/>
</dbReference>
<keyword evidence="2 4" id="KW-0808">Transferase</keyword>
<keyword evidence="5" id="KW-1185">Reference proteome</keyword>
<dbReference type="AlphaFoldDB" id="W0HZF9"/>
<dbReference type="CDD" id="cd02440">
    <property type="entry name" value="AdoMet_MTases"/>
    <property type="match status" value="1"/>
</dbReference>
<evidence type="ECO:0000313" key="5">
    <source>
        <dbReference type="Proteomes" id="UP000019028"/>
    </source>
</evidence>
<keyword evidence="1 4" id="KW-0489">Methyltransferase</keyword>
<dbReference type="EMBL" id="CP006570">
    <property type="protein sequence ID" value="AHF79159.1"/>
    <property type="molecule type" value="Genomic_DNA"/>
</dbReference>
<name>W0HZF9_9GAMM</name>
<keyword evidence="3" id="KW-0949">S-adenosyl-L-methionine</keyword>
<evidence type="ECO:0000256" key="3">
    <source>
        <dbReference type="ARBA" id="ARBA00022691"/>
    </source>
</evidence>
<dbReference type="PROSITE" id="PS51682">
    <property type="entry name" value="SAM_OMT_I"/>
    <property type="match status" value="1"/>
</dbReference>
<organism evidence="4 5">
    <name type="scientific">Sodalis praecaptivus</name>
    <dbReference type="NCBI Taxonomy" id="1239307"/>
    <lineage>
        <taxon>Bacteria</taxon>
        <taxon>Pseudomonadati</taxon>
        <taxon>Pseudomonadota</taxon>
        <taxon>Gammaproteobacteria</taxon>
        <taxon>Enterobacterales</taxon>
        <taxon>Bruguierivoracaceae</taxon>
        <taxon>Sodalis</taxon>
    </lineage>
</organism>
<dbReference type="GO" id="GO:0008171">
    <property type="term" value="F:O-methyltransferase activity"/>
    <property type="evidence" value="ECO:0007669"/>
    <property type="project" value="InterPro"/>
</dbReference>
<dbReference type="HOGENOM" id="CLU_067676_7_1_6"/>
<evidence type="ECO:0000256" key="2">
    <source>
        <dbReference type="ARBA" id="ARBA00022679"/>
    </source>
</evidence>
<evidence type="ECO:0000256" key="1">
    <source>
        <dbReference type="ARBA" id="ARBA00022603"/>
    </source>
</evidence>
<proteinExistence type="predicted"/>
<dbReference type="SUPFAM" id="SSF53335">
    <property type="entry name" value="S-adenosyl-L-methionine-dependent methyltransferases"/>
    <property type="match status" value="1"/>
</dbReference>
<dbReference type="PANTHER" id="PTHR43167">
    <property type="entry name" value="PUTATIVE (AFU_ORTHOLOGUE AFUA_6G01830)-RELATED"/>
    <property type="match status" value="1"/>
</dbReference>
<dbReference type="InterPro" id="IPR029063">
    <property type="entry name" value="SAM-dependent_MTases_sf"/>
</dbReference>
<dbReference type="Proteomes" id="UP000019028">
    <property type="component" value="Plasmid pHS1"/>
</dbReference>
<dbReference type="OrthoDB" id="9799672at2"/>
<geneLocation type="plasmid" evidence="4 5">
    <name>pHS1</name>
</geneLocation>
<gene>
    <name evidence="4" type="ORF">Sant_P0113</name>
</gene>
<dbReference type="PANTHER" id="PTHR43167:SF1">
    <property type="entry name" value="PUTATIVE (AFU_ORTHOLOGUE AFUA_6G01830)-RELATED"/>
    <property type="match status" value="1"/>
</dbReference>
<dbReference type="RefSeq" id="WP_025424286.1">
    <property type="nucleotide sequence ID" value="NZ_CP006570.1"/>
</dbReference>
<evidence type="ECO:0000313" key="4">
    <source>
        <dbReference type="EMBL" id="AHF79159.1"/>
    </source>
</evidence>
<dbReference type="KEGG" id="sod:Sant_P0113"/>
<reference evidence="4 5" key="1">
    <citation type="journal article" date="2014" name="Genome Biol. Evol.">
        <title>Genome degeneration and adaptation in a nascent stage of symbiosis.</title>
        <authorList>
            <person name="Oakeson K.F."/>
            <person name="Gil R."/>
            <person name="Clayton A.L."/>
            <person name="Dunn D.M."/>
            <person name="von Niederhausern A.C."/>
            <person name="Hamil C."/>
            <person name="Aoyagi A."/>
            <person name="Duval B."/>
            <person name="Baca A."/>
            <person name="Silva F.J."/>
            <person name="Vallier A."/>
            <person name="Jackson D.G."/>
            <person name="Latorre A."/>
            <person name="Weiss R.B."/>
            <person name="Heddi A."/>
            <person name="Moya A."/>
            <person name="Dale C."/>
        </authorList>
    </citation>
    <scope>NUCLEOTIDE SEQUENCE [LARGE SCALE GENOMIC DNA]</scope>
    <source>
        <strain evidence="4 5">HS1</strain>
        <plasmid evidence="5">Plasmid pHS1</plasmid>
    </source>
</reference>
<dbReference type="PATRIC" id="fig|1239307.3.peg.4643"/>
<accession>W0HZF9</accession>
<keyword evidence="4" id="KW-0614">Plasmid</keyword>
<dbReference type="Gene3D" id="3.40.50.150">
    <property type="entry name" value="Vaccinia Virus protein VP39"/>
    <property type="match status" value="1"/>
</dbReference>
<dbReference type="GO" id="GO:0032259">
    <property type="term" value="P:methylation"/>
    <property type="evidence" value="ECO:0007669"/>
    <property type="project" value="UniProtKB-KW"/>
</dbReference>
<sequence>MNTLLTQPVATLLARLFGDADLAWSADSPSSRYWEGLTAEEQNQLVRSKTQYREFYSRLKDAPLSVSRNTARMLYMLARSNRASHIVEFGTSIGLSTLHLAAALKDNGGGKLISTEFEPAKVQLARQHLAESGLAGLVEIRQGDALQTLSAGLPIAIDILFLDGAKGLYLDILALVKRRLRPGALIIADDADFCPDYLEVVRSSPAEFMSTAFDDGCEISTYLG</sequence>